<gene>
    <name evidence="7" type="primary">menE</name>
    <name evidence="7" type="ORF">QWY96_01715</name>
</gene>
<dbReference type="GO" id="GO:0008756">
    <property type="term" value="F:o-succinylbenzoate-CoA ligase activity"/>
    <property type="evidence" value="ECO:0007669"/>
    <property type="project" value="UniProtKB-EC"/>
</dbReference>
<dbReference type="NCBIfam" id="TIGR01923">
    <property type="entry name" value="menE"/>
    <property type="match status" value="1"/>
</dbReference>
<dbReference type="Gene3D" id="3.40.50.12780">
    <property type="entry name" value="N-terminal domain of ligase-like"/>
    <property type="match status" value="1"/>
</dbReference>
<evidence type="ECO:0000256" key="3">
    <source>
        <dbReference type="ARBA" id="ARBA00022741"/>
    </source>
</evidence>
<dbReference type="Gene3D" id="3.30.300.30">
    <property type="match status" value="1"/>
</dbReference>
<evidence type="ECO:0000256" key="1">
    <source>
        <dbReference type="ARBA" id="ARBA00022428"/>
    </source>
</evidence>
<dbReference type="InterPro" id="IPR042099">
    <property type="entry name" value="ANL_N_sf"/>
</dbReference>
<name>A0ABT8CEV3_9VIBR</name>
<dbReference type="PROSITE" id="PS00455">
    <property type="entry name" value="AMP_BINDING"/>
    <property type="match status" value="1"/>
</dbReference>
<evidence type="ECO:0000256" key="4">
    <source>
        <dbReference type="ARBA" id="ARBA00022840"/>
    </source>
</evidence>
<evidence type="ECO:0000313" key="7">
    <source>
        <dbReference type="EMBL" id="MDN3699954.1"/>
    </source>
</evidence>
<dbReference type="Proteomes" id="UP001223712">
    <property type="component" value="Unassembled WGS sequence"/>
</dbReference>
<keyword evidence="2 7" id="KW-0436">Ligase</keyword>
<dbReference type="NCBIfam" id="NF006539">
    <property type="entry name" value="PRK09029.1"/>
    <property type="match status" value="1"/>
</dbReference>
<keyword evidence="3" id="KW-0547">Nucleotide-binding</keyword>
<dbReference type="EC" id="6.2.1.26" evidence="7"/>
<evidence type="ECO:0000256" key="5">
    <source>
        <dbReference type="SAM" id="Phobius"/>
    </source>
</evidence>
<dbReference type="CDD" id="cd17630">
    <property type="entry name" value="OSB_MenE-like"/>
    <property type="match status" value="1"/>
</dbReference>
<keyword evidence="5" id="KW-1133">Transmembrane helix</keyword>
<dbReference type="InterPro" id="IPR000873">
    <property type="entry name" value="AMP-dep_synth/lig_dom"/>
</dbReference>
<organism evidence="7 8">
    <name type="scientific">Vibrio artabrorum</name>
    <dbReference type="NCBI Taxonomy" id="446374"/>
    <lineage>
        <taxon>Bacteria</taxon>
        <taxon>Pseudomonadati</taxon>
        <taxon>Pseudomonadota</taxon>
        <taxon>Gammaproteobacteria</taxon>
        <taxon>Vibrionales</taxon>
        <taxon>Vibrionaceae</taxon>
        <taxon>Vibrio</taxon>
    </lineage>
</organism>
<dbReference type="InterPro" id="IPR045851">
    <property type="entry name" value="AMP-bd_C_sf"/>
</dbReference>
<dbReference type="EMBL" id="JAUFQY010000001">
    <property type="protein sequence ID" value="MDN3699954.1"/>
    <property type="molecule type" value="Genomic_DNA"/>
</dbReference>
<dbReference type="SUPFAM" id="SSF56801">
    <property type="entry name" value="Acetyl-CoA synthetase-like"/>
    <property type="match status" value="1"/>
</dbReference>
<keyword evidence="4" id="KW-0067">ATP-binding</keyword>
<keyword evidence="8" id="KW-1185">Reference proteome</keyword>
<dbReference type="Pfam" id="PF00501">
    <property type="entry name" value="AMP-binding"/>
    <property type="match status" value="1"/>
</dbReference>
<sequence>MMRSQTNHHPLWLLWAQQNPRQTALVTPNREYTWQQVSVLVSEYQQRLSEQGLSVGDVLTIVGKNQAEVLLVYLASLHLGVVCAFTMPQPKARLTQKLDSLYQAAQQSYLWLLDSSGIEQSETVDLNSQLVTLPYLHEVKGDAADGHRITTPQESNFNPQNLASLVFTSGSTGNPKAVAHTLQQHLCSAQGLLDVFQFAQNDIWLLSLPMYHVSGLAIVHRWLAAGGCIKIGNGELEKDIEGCSHASLVATQLHRLLKSKQPLTLTHVLLGGSDIPEALGLEAQQMGIQTWLGYGMTEAASTVTAKPVDAHHNAGCVLNHRQLKIEGQRIYIGGNTLASGYYYQGALTPLVDDQGWFDTKDLGEWDGEQVSIIGRADNQFISGGENIHCEEIERALIRLPEVTQAFVVPVEDSEFGFRPVAIVDCDELPDKKWFADQLQSSLERFKFPIEYYQIPKQEQQGIKVSRAGLALWLSQNRESR</sequence>
<keyword evidence="5" id="KW-0812">Transmembrane</keyword>
<feature type="domain" description="AMP-dependent synthetase/ligase" evidence="6">
    <location>
        <begin position="15"/>
        <end position="342"/>
    </location>
</feature>
<protein>
    <submittedName>
        <fullName evidence="7">O-succinylbenzoate--CoA ligase</fullName>
        <ecNumber evidence="7">6.2.1.26</ecNumber>
    </submittedName>
</protein>
<dbReference type="InterPro" id="IPR050237">
    <property type="entry name" value="ATP-dep_AMP-bd_enzyme"/>
</dbReference>
<evidence type="ECO:0000313" key="8">
    <source>
        <dbReference type="Proteomes" id="UP001223712"/>
    </source>
</evidence>
<accession>A0ABT8CEV3</accession>
<dbReference type="RefSeq" id="WP_261839224.1">
    <property type="nucleotide sequence ID" value="NZ_AP025458.1"/>
</dbReference>
<dbReference type="InterPro" id="IPR010192">
    <property type="entry name" value="MenE"/>
</dbReference>
<keyword evidence="5" id="KW-0472">Membrane</keyword>
<dbReference type="InterPro" id="IPR020845">
    <property type="entry name" value="AMP-binding_CS"/>
</dbReference>
<reference evidence="8" key="1">
    <citation type="journal article" date="2019" name="Int. J. Syst. Evol. Microbiol.">
        <title>The Global Catalogue of Microorganisms (GCM) 10K type strain sequencing project: providing services to taxonomists for standard genome sequencing and annotation.</title>
        <authorList>
            <consortium name="The Broad Institute Genomics Platform"/>
            <consortium name="The Broad Institute Genome Sequencing Center for Infectious Disease"/>
            <person name="Wu L."/>
            <person name="Ma J."/>
        </authorList>
    </citation>
    <scope>NUCLEOTIDE SEQUENCE [LARGE SCALE GENOMIC DNA]</scope>
    <source>
        <strain evidence="8">CECT 7226</strain>
    </source>
</reference>
<proteinExistence type="predicted"/>
<dbReference type="PANTHER" id="PTHR43767">
    <property type="entry name" value="LONG-CHAIN-FATTY-ACID--COA LIGASE"/>
    <property type="match status" value="1"/>
</dbReference>
<dbReference type="PANTHER" id="PTHR43767:SF1">
    <property type="entry name" value="NONRIBOSOMAL PEPTIDE SYNTHASE PES1 (EUROFUNG)-RELATED"/>
    <property type="match status" value="1"/>
</dbReference>
<feature type="transmembrane region" description="Helical" evidence="5">
    <location>
        <begin position="69"/>
        <end position="87"/>
    </location>
</feature>
<comment type="caution">
    <text evidence="7">The sequence shown here is derived from an EMBL/GenBank/DDBJ whole genome shotgun (WGS) entry which is preliminary data.</text>
</comment>
<evidence type="ECO:0000256" key="2">
    <source>
        <dbReference type="ARBA" id="ARBA00022598"/>
    </source>
</evidence>
<evidence type="ECO:0000259" key="6">
    <source>
        <dbReference type="Pfam" id="PF00501"/>
    </source>
</evidence>
<keyword evidence="1" id="KW-0474">Menaquinone biosynthesis</keyword>